<dbReference type="HAMAP" id="MF_00964">
    <property type="entry name" value="DEAD_helicase_DeaD"/>
    <property type="match status" value="1"/>
</dbReference>
<keyword evidence="5 10" id="KW-0347">Helicase</keyword>
<evidence type="ECO:0000256" key="2">
    <source>
        <dbReference type="ARBA" id="ARBA00022490"/>
    </source>
</evidence>
<dbReference type="EC" id="3.6.4.13" evidence="10"/>
<dbReference type="Pfam" id="PF25399">
    <property type="entry name" value="DeaD_dimer"/>
    <property type="match status" value="1"/>
</dbReference>
<evidence type="ECO:0000256" key="3">
    <source>
        <dbReference type="ARBA" id="ARBA00022741"/>
    </source>
</evidence>
<dbReference type="InterPro" id="IPR057325">
    <property type="entry name" value="DeaD_dimer"/>
</dbReference>
<dbReference type="Pfam" id="PF03880">
    <property type="entry name" value="DbpA"/>
    <property type="match status" value="1"/>
</dbReference>
<evidence type="ECO:0000259" key="14">
    <source>
        <dbReference type="PROSITE" id="PS51194"/>
    </source>
</evidence>
<dbReference type="GO" id="GO:0033592">
    <property type="term" value="F:RNA strand annealing activity"/>
    <property type="evidence" value="ECO:0007669"/>
    <property type="project" value="TreeGrafter"/>
</dbReference>
<dbReference type="FunFam" id="3.40.50.300:FF:000108">
    <property type="entry name" value="ATP-dependent RNA helicase RhlE"/>
    <property type="match status" value="1"/>
</dbReference>
<dbReference type="GO" id="GO:0005524">
    <property type="term" value="F:ATP binding"/>
    <property type="evidence" value="ECO:0007669"/>
    <property type="project" value="UniProtKB-UniRule"/>
</dbReference>
<dbReference type="InterPro" id="IPR005580">
    <property type="entry name" value="DbpA/CsdA_RNA-bd_dom"/>
</dbReference>
<dbReference type="Pfam" id="PF00270">
    <property type="entry name" value="DEAD"/>
    <property type="match status" value="1"/>
</dbReference>
<dbReference type="GO" id="GO:0003724">
    <property type="term" value="F:RNA helicase activity"/>
    <property type="evidence" value="ECO:0007669"/>
    <property type="project" value="UniProtKB-UniRule"/>
</dbReference>
<dbReference type="GO" id="GO:0016787">
    <property type="term" value="F:hydrolase activity"/>
    <property type="evidence" value="ECO:0007669"/>
    <property type="project" value="UniProtKB-KW"/>
</dbReference>
<feature type="region of interest" description="Disordered" evidence="12">
    <location>
        <begin position="435"/>
        <end position="477"/>
    </location>
</feature>
<dbReference type="PROSITE" id="PS00039">
    <property type="entry name" value="DEAD_ATP_HELICASE"/>
    <property type="match status" value="1"/>
</dbReference>
<feature type="domain" description="Helicase C-terminal" evidence="14">
    <location>
        <begin position="235"/>
        <end position="380"/>
    </location>
</feature>
<evidence type="ECO:0000256" key="11">
    <source>
        <dbReference type="PROSITE-ProRule" id="PRU00552"/>
    </source>
</evidence>
<dbReference type="CDD" id="cd12499">
    <property type="entry name" value="RRM_EcCsdA_like"/>
    <property type="match status" value="1"/>
</dbReference>
<dbReference type="CDD" id="cd18787">
    <property type="entry name" value="SF2_C_DEAD"/>
    <property type="match status" value="1"/>
</dbReference>
<evidence type="ECO:0000256" key="8">
    <source>
        <dbReference type="ARBA" id="ARBA00023016"/>
    </source>
</evidence>
<dbReference type="Gene3D" id="3.40.50.300">
    <property type="entry name" value="P-loop containing nucleotide triphosphate hydrolases"/>
    <property type="match status" value="2"/>
</dbReference>
<dbReference type="OrthoDB" id="5297934at2"/>
<evidence type="ECO:0000256" key="6">
    <source>
        <dbReference type="ARBA" id="ARBA00022840"/>
    </source>
</evidence>
<protein>
    <recommendedName>
        <fullName evidence="10">ATP-dependent RNA helicase DeaD</fullName>
        <ecNumber evidence="10">3.6.4.13</ecNumber>
    </recommendedName>
    <alternativeName>
        <fullName evidence="10">Cold-shock DEAD box protein A</fullName>
    </alternativeName>
</protein>
<dbReference type="RefSeq" id="WP_148579422.1">
    <property type="nucleotide sequence ID" value="NZ_SDKK01000011.1"/>
</dbReference>
<evidence type="ECO:0000256" key="4">
    <source>
        <dbReference type="ARBA" id="ARBA00022801"/>
    </source>
</evidence>
<dbReference type="InterPro" id="IPR034415">
    <property type="entry name" value="CsdA_RRM"/>
</dbReference>
<evidence type="ECO:0000256" key="1">
    <source>
        <dbReference type="ARBA" id="ARBA00004496"/>
    </source>
</evidence>
<dbReference type="Proteomes" id="UP000389128">
    <property type="component" value="Unassembled WGS sequence"/>
</dbReference>
<name>A0A6C2CPZ4_9RHOO</name>
<dbReference type="InterPro" id="IPR044742">
    <property type="entry name" value="DEAD/DEAH_RhlB"/>
</dbReference>
<evidence type="ECO:0000256" key="9">
    <source>
        <dbReference type="ARBA" id="ARBA00047984"/>
    </source>
</evidence>
<dbReference type="EMBL" id="SDKK01000011">
    <property type="protein sequence ID" value="TYC56130.1"/>
    <property type="molecule type" value="Genomic_DNA"/>
</dbReference>
<dbReference type="SMART" id="SM00487">
    <property type="entry name" value="DEXDc"/>
    <property type="match status" value="1"/>
</dbReference>
<dbReference type="InterPro" id="IPR014014">
    <property type="entry name" value="RNA_helicase_DEAD_Q_motif"/>
</dbReference>
<dbReference type="InterPro" id="IPR014001">
    <property type="entry name" value="Helicase_ATP-bd"/>
</dbReference>
<accession>A0A6C2CPZ4</accession>
<organism evidence="16 17">
    <name type="scientific">Zoogloea oleivorans</name>
    <dbReference type="NCBI Taxonomy" id="1552750"/>
    <lineage>
        <taxon>Bacteria</taxon>
        <taxon>Pseudomonadati</taxon>
        <taxon>Pseudomonadota</taxon>
        <taxon>Betaproteobacteria</taxon>
        <taxon>Rhodocyclales</taxon>
        <taxon>Zoogloeaceae</taxon>
        <taxon>Zoogloea</taxon>
    </lineage>
</organism>
<comment type="subcellular location">
    <subcellularLocation>
        <location evidence="1 10">Cytoplasm</location>
    </subcellularLocation>
</comment>
<dbReference type="SUPFAM" id="SSF52540">
    <property type="entry name" value="P-loop containing nucleoside triphosphate hydrolases"/>
    <property type="match status" value="1"/>
</dbReference>
<feature type="domain" description="DEAD-box RNA helicase Q" evidence="15">
    <location>
        <begin position="6"/>
        <end position="34"/>
    </location>
</feature>
<dbReference type="CDD" id="cd00268">
    <property type="entry name" value="DEADc"/>
    <property type="match status" value="1"/>
</dbReference>
<keyword evidence="6 10" id="KW-0067">ATP-binding</keyword>
<dbReference type="InterPro" id="IPR012677">
    <property type="entry name" value="Nucleotide-bd_a/b_plait_sf"/>
</dbReference>
<keyword evidence="4 10" id="KW-0378">Hydrolase</keyword>
<dbReference type="FunFam" id="3.30.70.330:FF:000068">
    <property type="entry name" value="ATP-dependent RNA helicase DeaD"/>
    <property type="match status" value="1"/>
</dbReference>
<keyword evidence="2 10" id="KW-0963">Cytoplasm</keyword>
<evidence type="ECO:0000313" key="17">
    <source>
        <dbReference type="Proteomes" id="UP000389128"/>
    </source>
</evidence>
<dbReference type="PROSITE" id="PS51195">
    <property type="entry name" value="Q_MOTIF"/>
    <property type="match status" value="1"/>
</dbReference>
<dbReference type="AlphaFoldDB" id="A0A6C2CPZ4"/>
<proteinExistence type="inferred from homology"/>
<evidence type="ECO:0000256" key="5">
    <source>
        <dbReference type="ARBA" id="ARBA00022806"/>
    </source>
</evidence>
<dbReference type="GO" id="GO:0005840">
    <property type="term" value="C:ribosome"/>
    <property type="evidence" value="ECO:0007669"/>
    <property type="project" value="TreeGrafter"/>
</dbReference>
<dbReference type="InterPro" id="IPR027417">
    <property type="entry name" value="P-loop_NTPase"/>
</dbReference>
<evidence type="ECO:0000313" key="16">
    <source>
        <dbReference type="EMBL" id="TYC56130.1"/>
    </source>
</evidence>
<dbReference type="GO" id="GO:0070417">
    <property type="term" value="P:cellular response to cold"/>
    <property type="evidence" value="ECO:0007669"/>
    <property type="project" value="InterPro"/>
</dbReference>
<reference evidence="16 17" key="1">
    <citation type="submission" date="2019-01" db="EMBL/GenBank/DDBJ databases">
        <title>Zoogloea oleivorans genome sequencing and assembly.</title>
        <authorList>
            <person name="Tancsics A."/>
            <person name="Farkas M."/>
            <person name="Kriszt B."/>
            <person name="Maroti G."/>
            <person name="Horvath B."/>
        </authorList>
    </citation>
    <scope>NUCLEOTIDE SEQUENCE [LARGE SCALE GENOMIC DNA]</scope>
    <source>
        <strain evidence="16 17">Buc</strain>
    </source>
</reference>
<comment type="caution">
    <text evidence="16">The sequence shown here is derived from an EMBL/GenBank/DDBJ whole genome shotgun (WGS) entry which is preliminary data.</text>
</comment>
<dbReference type="GO" id="GO:0005829">
    <property type="term" value="C:cytosol"/>
    <property type="evidence" value="ECO:0007669"/>
    <property type="project" value="TreeGrafter"/>
</dbReference>
<comment type="catalytic activity">
    <reaction evidence="9 10">
        <text>ATP + H2O = ADP + phosphate + H(+)</text>
        <dbReference type="Rhea" id="RHEA:13065"/>
        <dbReference type="ChEBI" id="CHEBI:15377"/>
        <dbReference type="ChEBI" id="CHEBI:15378"/>
        <dbReference type="ChEBI" id="CHEBI:30616"/>
        <dbReference type="ChEBI" id="CHEBI:43474"/>
        <dbReference type="ChEBI" id="CHEBI:456216"/>
        <dbReference type="EC" id="3.6.4.13"/>
    </reaction>
</comment>
<dbReference type="InterPro" id="IPR028618">
    <property type="entry name" value="DEAD_helicase_DeaD"/>
</dbReference>
<dbReference type="PANTHER" id="PTHR47963">
    <property type="entry name" value="DEAD-BOX ATP-DEPENDENT RNA HELICASE 47, MITOCHONDRIAL"/>
    <property type="match status" value="1"/>
</dbReference>
<dbReference type="InterPro" id="IPR000629">
    <property type="entry name" value="RNA-helicase_DEAD-box_CS"/>
</dbReference>
<keyword evidence="7 10" id="KW-0694">RNA-binding</keyword>
<dbReference type="GO" id="GO:0006401">
    <property type="term" value="P:RNA catabolic process"/>
    <property type="evidence" value="ECO:0007669"/>
    <property type="project" value="UniProtKB-UniRule"/>
</dbReference>
<gene>
    <name evidence="10" type="primary">deaD</name>
    <name evidence="10" type="synonym">csdA</name>
    <name evidence="16" type="ORF">ETQ85_12565</name>
</gene>
<dbReference type="GO" id="GO:0000027">
    <property type="term" value="P:ribosomal large subunit assembly"/>
    <property type="evidence" value="ECO:0007669"/>
    <property type="project" value="UniProtKB-UniRule"/>
</dbReference>
<comment type="similarity">
    <text evidence="10">Belongs to the DEAD box helicase family. DeaD/CsdA subfamily.</text>
</comment>
<keyword evidence="3 10" id="KW-0547">Nucleotide-binding</keyword>
<evidence type="ECO:0000256" key="10">
    <source>
        <dbReference type="HAMAP-Rule" id="MF_00964"/>
    </source>
</evidence>
<comment type="function">
    <text evidence="10">DEAD-box RNA helicase involved in various cellular processes at low temperature, including ribosome biogenesis, mRNA degradation and translation initiation.</text>
</comment>
<dbReference type="PROSITE" id="PS51192">
    <property type="entry name" value="HELICASE_ATP_BIND_1"/>
    <property type="match status" value="1"/>
</dbReference>
<dbReference type="SMART" id="SM00490">
    <property type="entry name" value="HELICc"/>
    <property type="match status" value="1"/>
</dbReference>
<dbReference type="InterPro" id="IPR050547">
    <property type="entry name" value="DEAD_box_RNA_helicases"/>
</dbReference>
<feature type="compositionally biased region" description="Basic and acidic residues" evidence="12">
    <location>
        <begin position="455"/>
        <end position="477"/>
    </location>
</feature>
<dbReference type="InterPro" id="IPR011545">
    <property type="entry name" value="DEAD/DEAH_box_helicase_dom"/>
</dbReference>
<dbReference type="PANTHER" id="PTHR47963:SF8">
    <property type="entry name" value="ATP-DEPENDENT RNA HELICASE DEAD"/>
    <property type="match status" value="1"/>
</dbReference>
<dbReference type="PROSITE" id="PS51194">
    <property type="entry name" value="HELICASE_CTER"/>
    <property type="match status" value="1"/>
</dbReference>
<evidence type="ECO:0000259" key="15">
    <source>
        <dbReference type="PROSITE" id="PS51195"/>
    </source>
</evidence>
<dbReference type="InterPro" id="IPR001650">
    <property type="entry name" value="Helicase_C-like"/>
</dbReference>
<feature type="region of interest" description="Disordered" evidence="12">
    <location>
        <begin position="559"/>
        <end position="614"/>
    </location>
</feature>
<keyword evidence="17" id="KW-1185">Reference proteome</keyword>
<dbReference type="Pfam" id="PF00271">
    <property type="entry name" value="Helicase_C"/>
    <property type="match status" value="1"/>
</dbReference>
<sequence>MTAPIERFDQLDLQAPLLAALTEIGYETPSPIQAACIPLLLAGNDILGEAQTGTGKTAAFALPALDKVDLSKRNPQVLVLAPTRELAIQVAEAFQRYASKMPGFHVLPIYGGQSMVVQLRQLSRGAHVIVGTPGRVMDHMERKSLNLDSITTLILDEADEMLRMGFIDDVEWILERIPAERQTALFSATMPDAIRRVAHRYLRDPKEVKIKSATTTVSTIRQRFLQIAGPHKLDALTRILEVEDEFDAAIVFVRTKTATVELAEKLEARGYAAACLNGDMTQQLRERVIEQLKNKTLDIVVATDVAARGIDVPRVSHVINYDIPYDTEAYVHRIGRTGRAGRTGNAILFVAPRENHLLRQIERATRQPIEALKLPSREAVADKRVASFRQQVSEVLESQDLAFFLDVIAGMEENNDSDIREIAAALAYLAQKDRPLQMPDSGKPDFAQMSASAAKPERPARDSREQPREARENRGEILERRRDYAEGRLARYRIDVGREHMASPKDIVGAIANEAGIESRFIGQINLFEDYSTVELPSDLPNDILQILRRARVRQQPLNIRLASPEEASRERGGRPGPGGPGAAPRSAGPKKPFRMEGFDRPAGGDFKSRKPKP</sequence>
<keyword evidence="8 10" id="KW-0346">Stress response</keyword>
<evidence type="ECO:0000259" key="13">
    <source>
        <dbReference type="PROSITE" id="PS51192"/>
    </source>
</evidence>
<evidence type="ECO:0000256" key="7">
    <source>
        <dbReference type="ARBA" id="ARBA00022884"/>
    </source>
</evidence>
<dbReference type="Gene3D" id="3.30.70.330">
    <property type="match status" value="1"/>
</dbReference>
<feature type="short sequence motif" description="Q motif" evidence="11">
    <location>
        <begin position="6"/>
        <end position="34"/>
    </location>
</feature>
<feature type="domain" description="Helicase ATP-binding" evidence="13">
    <location>
        <begin position="37"/>
        <end position="208"/>
    </location>
</feature>
<evidence type="ECO:0000256" key="12">
    <source>
        <dbReference type="SAM" id="MobiDB-lite"/>
    </source>
</evidence>